<keyword evidence="2" id="KW-1185">Reference proteome</keyword>
<reference evidence="1" key="1">
    <citation type="submission" date="2021-06" db="EMBL/GenBank/DDBJ databases">
        <title>Paracoccus bacterium XHP0099 sp. nov., isolated from the surface waters of the Yellow Sea.</title>
        <authorList>
            <person name="Xue H."/>
            <person name="Zhang D."/>
        </authorList>
    </citation>
    <scope>NUCLEOTIDE SEQUENCE</scope>
    <source>
        <strain evidence="1">XHP0099</strain>
    </source>
</reference>
<evidence type="ECO:0000313" key="1">
    <source>
        <dbReference type="EMBL" id="MBU3029523.1"/>
    </source>
</evidence>
<comment type="caution">
    <text evidence="1">The sequence shown here is derived from an EMBL/GenBank/DDBJ whole genome shotgun (WGS) entry which is preliminary data.</text>
</comment>
<evidence type="ECO:0008006" key="3">
    <source>
        <dbReference type="Google" id="ProtNLM"/>
    </source>
</evidence>
<organism evidence="1 2">
    <name type="scientific">Paracoccus marinaquae</name>
    <dbReference type="NCBI Taxonomy" id="2841926"/>
    <lineage>
        <taxon>Bacteria</taxon>
        <taxon>Pseudomonadati</taxon>
        <taxon>Pseudomonadota</taxon>
        <taxon>Alphaproteobacteria</taxon>
        <taxon>Rhodobacterales</taxon>
        <taxon>Paracoccaceae</taxon>
        <taxon>Paracoccus</taxon>
    </lineage>
</organism>
<sequence>MATLIMHPGAPKTATTALQHVLRVNRWRLAWRGVGLILPEDIRDHSFLGDYLAAYRGSGPSDISQCTAEFFAPYLAKYRTVICSEETLCHDFMPSRKIGLGGIDRADTAARLLSHCGAEQTKVVLSIRPQVDFLTSTYTHFVHRRRESRPFSEWLSHEVDLGSVLWSPAVAAFRQQFGVEAVNVVLLADKGGVAGYIKTMLDHFGLSRFKLKYDVSEIHNPSPSARAVQLCRIMNSQIRNPEKSERVNSALIENFPVEEFGKFVPAAGKIPKDLLLVYAADHAAALSGAVPA</sequence>
<accession>A0ABS6AG74</accession>
<dbReference type="Proteomes" id="UP001166191">
    <property type="component" value="Unassembled WGS sequence"/>
</dbReference>
<proteinExistence type="predicted"/>
<name>A0ABS6AG74_9RHOB</name>
<dbReference type="EMBL" id="JAHKNG010000006">
    <property type="protein sequence ID" value="MBU3029523.1"/>
    <property type="molecule type" value="Genomic_DNA"/>
</dbReference>
<gene>
    <name evidence="1" type="ORF">KNW02_05220</name>
</gene>
<evidence type="ECO:0000313" key="2">
    <source>
        <dbReference type="Proteomes" id="UP001166191"/>
    </source>
</evidence>
<dbReference type="RefSeq" id="WP_216032221.1">
    <property type="nucleotide sequence ID" value="NZ_JAHKNG010000006.1"/>
</dbReference>
<protein>
    <recommendedName>
        <fullName evidence="3">Sulfotransferase family protein</fullName>
    </recommendedName>
</protein>